<sequence length="223" mass="24561">MAILESPENGGATATTMTGHLNESSDNLSLRSRPSASLNTTATDSSSKTSSSEADYLEGDSSTGEGDAKNGCQEGHDRGDGAVNAERIDNHENRVGSDARFTYRPSVPAHRRIKESPLSSDAIFKQSHAGLFNLCIVVLVAVNSRLIIENLMKYGWLIRTGFWFSSRSLRDWPLFMCWSCLLTLNVSRDVYCVHLHVCLNLYLTCFFSLQPHSTNIPSCCFSV</sequence>
<dbReference type="EMBL" id="JAAARO010000023">
    <property type="protein sequence ID" value="KAF5726068.1"/>
    <property type="molecule type" value="Genomic_DNA"/>
</dbReference>
<evidence type="ECO:0000256" key="7">
    <source>
        <dbReference type="SAM" id="MobiDB-lite"/>
    </source>
</evidence>
<dbReference type="AlphaFoldDB" id="A0A7J7BW76"/>
<comment type="caution">
    <text evidence="8">The sequence shown here is derived from an EMBL/GenBank/DDBJ whole genome shotgun (WGS) entry which is preliminary data.</text>
</comment>
<evidence type="ECO:0000313" key="8">
    <source>
        <dbReference type="EMBL" id="KAF5726068.1"/>
    </source>
</evidence>
<dbReference type="Proteomes" id="UP000593562">
    <property type="component" value="Unassembled WGS sequence"/>
</dbReference>
<dbReference type="PANTHER" id="PTHR10408:SF7">
    <property type="entry name" value="DIACYLGLYCEROL O-ACYLTRANSFERASE 1"/>
    <property type="match status" value="1"/>
</dbReference>
<dbReference type="InterPro" id="IPR014371">
    <property type="entry name" value="Oat_ACAT_DAG_ARE"/>
</dbReference>
<feature type="compositionally biased region" description="Polar residues" evidence="7">
    <location>
        <begin position="12"/>
        <end position="39"/>
    </location>
</feature>
<name>A0A7J7BW76_TRIWF</name>
<protein>
    <recommendedName>
        <fullName evidence="3">diacylglycerol O-acyltransferase</fullName>
        <ecNumber evidence="3">2.3.1.20</ecNumber>
    </recommendedName>
</protein>
<feature type="region of interest" description="Disordered" evidence="7">
    <location>
        <begin position="1"/>
        <end position="89"/>
    </location>
</feature>
<dbReference type="GO" id="GO:0005789">
    <property type="term" value="C:endoplasmic reticulum membrane"/>
    <property type="evidence" value="ECO:0007669"/>
    <property type="project" value="UniProtKB-SubCell"/>
</dbReference>
<keyword evidence="5" id="KW-0256">Endoplasmic reticulum</keyword>
<evidence type="ECO:0000313" key="9">
    <source>
        <dbReference type="Proteomes" id="UP000593562"/>
    </source>
</evidence>
<evidence type="ECO:0000256" key="1">
    <source>
        <dbReference type="ARBA" id="ARBA00004477"/>
    </source>
</evidence>
<dbReference type="GO" id="GO:0009941">
    <property type="term" value="C:chloroplast envelope"/>
    <property type="evidence" value="ECO:0007669"/>
    <property type="project" value="TreeGrafter"/>
</dbReference>
<evidence type="ECO:0000256" key="4">
    <source>
        <dbReference type="ARBA" id="ARBA00022679"/>
    </source>
</evidence>
<feature type="compositionally biased region" description="Low complexity" evidence="7">
    <location>
        <begin position="40"/>
        <end position="52"/>
    </location>
</feature>
<evidence type="ECO:0000256" key="2">
    <source>
        <dbReference type="ARBA" id="ARBA00005189"/>
    </source>
</evidence>
<dbReference type="PANTHER" id="PTHR10408">
    <property type="entry name" value="STEROL O-ACYLTRANSFERASE"/>
    <property type="match status" value="1"/>
</dbReference>
<dbReference type="EC" id="2.3.1.20" evidence="3"/>
<keyword evidence="4 8" id="KW-0808">Transferase</keyword>
<feature type="compositionally biased region" description="Basic and acidic residues" evidence="7">
    <location>
        <begin position="74"/>
        <end position="89"/>
    </location>
</feature>
<organism evidence="8 9">
    <name type="scientific">Tripterygium wilfordii</name>
    <name type="common">Thunder God vine</name>
    <dbReference type="NCBI Taxonomy" id="458696"/>
    <lineage>
        <taxon>Eukaryota</taxon>
        <taxon>Viridiplantae</taxon>
        <taxon>Streptophyta</taxon>
        <taxon>Embryophyta</taxon>
        <taxon>Tracheophyta</taxon>
        <taxon>Spermatophyta</taxon>
        <taxon>Magnoliopsida</taxon>
        <taxon>eudicotyledons</taxon>
        <taxon>Gunneridae</taxon>
        <taxon>Pentapetalae</taxon>
        <taxon>rosids</taxon>
        <taxon>fabids</taxon>
        <taxon>Celastrales</taxon>
        <taxon>Celastraceae</taxon>
        <taxon>Tripterygium</taxon>
    </lineage>
</organism>
<evidence type="ECO:0000256" key="5">
    <source>
        <dbReference type="ARBA" id="ARBA00022824"/>
    </source>
</evidence>
<evidence type="ECO:0000256" key="6">
    <source>
        <dbReference type="ARBA" id="ARBA00023315"/>
    </source>
</evidence>
<dbReference type="InParanoid" id="A0A7J7BW76"/>
<reference evidence="8 9" key="1">
    <citation type="journal article" date="2020" name="Nat. Commun.">
        <title>Genome of Tripterygium wilfordii and identification of cytochrome P450 involved in triptolide biosynthesis.</title>
        <authorList>
            <person name="Tu L."/>
            <person name="Su P."/>
            <person name="Zhang Z."/>
            <person name="Gao L."/>
            <person name="Wang J."/>
            <person name="Hu T."/>
            <person name="Zhou J."/>
            <person name="Zhang Y."/>
            <person name="Zhao Y."/>
            <person name="Liu Y."/>
            <person name="Song Y."/>
            <person name="Tong Y."/>
            <person name="Lu Y."/>
            <person name="Yang J."/>
            <person name="Xu C."/>
            <person name="Jia M."/>
            <person name="Peters R.J."/>
            <person name="Huang L."/>
            <person name="Gao W."/>
        </authorList>
    </citation>
    <scope>NUCLEOTIDE SEQUENCE [LARGE SCALE GENOMIC DNA]</scope>
    <source>
        <strain evidence="9">cv. XIE 37</strain>
        <tissue evidence="8">Leaf</tissue>
    </source>
</reference>
<keyword evidence="6 8" id="KW-0012">Acyltransferase</keyword>
<gene>
    <name evidence="8" type="ORF">HS088_TW23G00808</name>
</gene>
<dbReference type="GO" id="GO:0004144">
    <property type="term" value="F:diacylglycerol O-acyltransferase activity"/>
    <property type="evidence" value="ECO:0007669"/>
    <property type="project" value="UniProtKB-EC"/>
</dbReference>
<comment type="subcellular location">
    <subcellularLocation>
        <location evidence="1">Endoplasmic reticulum membrane</location>
        <topology evidence="1">Multi-pass membrane protein</topology>
    </subcellularLocation>
</comment>
<comment type="pathway">
    <text evidence="2">Lipid metabolism.</text>
</comment>
<keyword evidence="9" id="KW-1185">Reference proteome</keyword>
<proteinExistence type="predicted"/>
<dbReference type="GO" id="GO:0019432">
    <property type="term" value="P:triglyceride biosynthetic process"/>
    <property type="evidence" value="ECO:0007669"/>
    <property type="project" value="TreeGrafter"/>
</dbReference>
<accession>A0A7J7BW76</accession>
<evidence type="ECO:0000256" key="3">
    <source>
        <dbReference type="ARBA" id="ARBA00013244"/>
    </source>
</evidence>